<dbReference type="AlphaFoldDB" id="A0A6P5G3C6"/>
<accession>A0A6P5G3C6</accession>
<dbReference type="Proteomes" id="UP000515123">
    <property type="component" value="Linkage group 14"/>
</dbReference>
<protein>
    <submittedName>
        <fullName evidence="3">Uncharacterized protein LOC109720266</fullName>
    </submittedName>
</protein>
<name>A0A6P5G3C6_ANACO</name>
<evidence type="ECO:0000256" key="1">
    <source>
        <dbReference type="SAM" id="MobiDB-lite"/>
    </source>
</evidence>
<keyword evidence="2" id="KW-1185">Reference proteome</keyword>
<reference evidence="3" key="2">
    <citation type="submission" date="2025-08" db="UniProtKB">
        <authorList>
            <consortium name="RefSeq"/>
        </authorList>
    </citation>
    <scope>IDENTIFICATION</scope>
    <source>
        <tissue evidence="3">Leaf</tissue>
    </source>
</reference>
<dbReference type="RefSeq" id="XP_020102844.1">
    <property type="nucleotide sequence ID" value="XM_020247255.1"/>
</dbReference>
<feature type="region of interest" description="Disordered" evidence="1">
    <location>
        <begin position="96"/>
        <end position="118"/>
    </location>
</feature>
<dbReference type="GeneID" id="109720266"/>
<feature type="compositionally biased region" description="Basic and acidic residues" evidence="1">
    <location>
        <begin position="99"/>
        <end position="118"/>
    </location>
</feature>
<sequence length="118" mass="13274">MVFLTNERKTMNLFRSWSWLFGALLETENKVARRISMIFGQGCFQSDALSGTAFVSIAATSQKEAESNHGGEQVTFHHHCLAHKRGLGEAWQRCRSGGRVRESGEEGEQRGREKIGLF</sequence>
<organism evidence="2 3">
    <name type="scientific">Ananas comosus</name>
    <name type="common">Pineapple</name>
    <name type="synonym">Ananas ananas</name>
    <dbReference type="NCBI Taxonomy" id="4615"/>
    <lineage>
        <taxon>Eukaryota</taxon>
        <taxon>Viridiplantae</taxon>
        <taxon>Streptophyta</taxon>
        <taxon>Embryophyta</taxon>
        <taxon>Tracheophyta</taxon>
        <taxon>Spermatophyta</taxon>
        <taxon>Magnoliopsida</taxon>
        <taxon>Liliopsida</taxon>
        <taxon>Poales</taxon>
        <taxon>Bromeliaceae</taxon>
        <taxon>Bromelioideae</taxon>
        <taxon>Ananas</taxon>
    </lineage>
</organism>
<evidence type="ECO:0000313" key="3">
    <source>
        <dbReference type="RefSeq" id="XP_020102844.1"/>
    </source>
</evidence>
<reference evidence="2" key="1">
    <citation type="journal article" date="2015" name="Nat. Genet.">
        <title>The pineapple genome and the evolution of CAM photosynthesis.</title>
        <authorList>
            <person name="Ming R."/>
            <person name="VanBuren R."/>
            <person name="Wai C.M."/>
            <person name="Tang H."/>
            <person name="Schatz M.C."/>
            <person name="Bowers J.E."/>
            <person name="Lyons E."/>
            <person name="Wang M.L."/>
            <person name="Chen J."/>
            <person name="Biggers E."/>
            <person name="Zhang J."/>
            <person name="Huang L."/>
            <person name="Zhang L."/>
            <person name="Miao W."/>
            <person name="Zhang J."/>
            <person name="Ye Z."/>
            <person name="Miao C."/>
            <person name="Lin Z."/>
            <person name="Wang H."/>
            <person name="Zhou H."/>
            <person name="Yim W.C."/>
            <person name="Priest H.D."/>
            <person name="Zheng C."/>
            <person name="Woodhouse M."/>
            <person name="Edger P.P."/>
            <person name="Guyot R."/>
            <person name="Guo H.B."/>
            <person name="Guo H."/>
            <person name="Zheng G."/>
            <person name="Singh R."/>
            <person name="Sharma A."/>
            <person name="Min X."/>
            <person name="Zheng Y."/>
            <person name="Lee H."/>
            <person name="Gurtowski J."/>
            <person name="Sedlazeck F.J."/>
            <person name="Harkess A."/>
            <person name="McKain M.R."/>
            <person name="Liao Z."/>
            <person name="Fang J."/>
            <person name="Liu J."/>
            <person name="Zhang X."/>
            <person name="Zhang Q."/>
            <person name="Hu W."/>
            <person name="Qin Y."/>
            <person name="Wang K."/>
            <person name="Chen L.Y."/>
            <person name="Shirley N."/>
            <person name="Lin Y.R."/>
            <person name="Liu L.Y."/>
            <person name="Hernandez A.G."/>
            <person name="Wright C.L."/>
            <person name="Bulone V."/>
            <person name="Tuskan G.A."/>
            <person name="Heath K."/>
            <person name="Zee F."/>
            <person name="Moore P.H."/>
            <person name="Sunkar R."/>
            <person name="Leebens-Mack J.H."/>
            <person name="Mockler T."/>
            <person name="Bennetzen J.L."/>
            <person name="Freeling M."/>
            <person name="Sankoff D."/>
            <person name="Paterson A.H."/>
            <person name="Zhu X."/>
            <person name="Yang X."/>
            <person name="Smith J.A."/>
            <person name="Cushman J.C."/>
            <person name="Paull R.E."/>
            <person name="Yu Q."/>
        </authorList>
    </citation>
    <scope>NUCLEOTIDE SEQUENCE [LARGE SCALE GENOMIC DNA]</scope>
    <source>
        <strain evidence="2">cv. F153</strain>
    </source>
</reference>
<gene>
    <name evidence="3" type="primary">LOC109720266</name>
</gene>
<evidence type="ECO:0000313" key="2">
    <source>
        <dbReference type="Proteomes" id="UP000515123"/>
    </source>
</evidence>
<proteinExistence type="predicted"/>